<sequence>MSTPPPPQPGPYEQQPQPYGAPQPHGAPQSYGAPQPQPPYYGQQPGPYGGPPAYPGFPQQGGAPYPAPWGAPPPPKKRTGLIIGIVAGVVGVVVVGIGALAFIGSRVEGSFPEAEYQLALPQKLLDGKYELADDMSDGPEGQQIEDEADGAWNAKDATAVVAQYAPDGDAGKGVLVVSGMYGRFKDTDDSRDNMMKGAAKSDGAKVVVAPRDFHPAGADTTITCEVLTKNQAGTELTMAMCAWVDDNTGASVGEIDAANLSPDPQDIDLEAAAETAAKVRAELRKPVGRTSSAG</sequence>
<proteinExistence type="predicted"/>
<keyword evidence="2" id="KW-1185">Reference proteome</keyword>
<protein>
    <submittedName>
        <fullName evidence="1">Uncharacterized protein</fullName>
    </submittedName>
</protein>
<accession>A0ACD5AI61</accession>
<gene>
    <name evidence="1" type="ORF">V2W30_26745</name>
</gene>
<evidence type="ECO:0000313" key="2">
    <source>
        <dbReference type="Proteomes" id="UP001432251"/>
    </source>
</evidence>
<dbReference type="Proteomes" id="UP001432251">
    <property type="component" value="Chromosome"/>
</dbReference>
<reference evidence="1" key="1">
    <citation type="journal article" date="2025" name="Int. J. Syst. Evol. Microbiol.">
        <title>Streptomyces citrinus sp. nov., with yellow diffusible pigment.</title>
        <authorList>
            <person name="He Y."/>
            <person name="Yang E."/>
            <person name="Xu J."/>
            <person name="Sun Y."/>
            <person name="Sun L."/>
        </authorList>
    </citation>
    <scope>NUCLEOTIDE SEQUENCE</scope>
    <source>
        <strain evidence="1">Q6</strain>
    </source>
</reference>
<name>A0ACD5AI61_9ACTN</name>
<evidence type="ECO:0000313" key="1">
    <source>
        <dbReference type="EMBL" id="WWQ66574.1"/>
    </source>
</evidence>
<dbReference type="EMBL" id="CP146022">
    <property type="protein sequence ID" value="WWQ66574.1"/>
    <property type="molecule type" value="Genomic_DNA"/>
</dbReference>
<organism evidence="1 2">
    <name type="scientific">Streptomyces citrinus</name>
    <dbReference type="NCBI Taxonomy" id="3118173"/>
    <lineage>
        <taxon>Bacteria</taxon>
        <taxon>Bacillati</taxon>
        <taxon>Actinomycetota</taxon>
        <taxon>Actinomycetes</taxon>
        <taxon>Kitasatosporales</taxon>
        <taxon>Streptomycetaceae</taxon>
        <taxon>Streptomyces</taxon>
    </lineage>
</organism>